<gene>
    <name evidence="1" type="ORF">FHR92_002223</name>
</gene>
<dbReference type="AlphaFoldDB" id="A0A7W3ST25"/>
<evidence type="ECO:0000313" key="2">
    <source>
        <dbReference type="Proteomes" id="UP000567067"/>
    </source>
</evidence>
<keyword evidence="2" id="KW-1185">Reference proteome</keyword>
<name>A0A7W3ST25_9BACL</name>
<sequence length="123" mass="14157">MSNLVIIVNALHVRRSRIQKVAQFLKKNCKIVTLLNLATFTTFFLHCCLTEISITSLNMPVTTQVFPVSTPITIIYVRQTQIRRPGGRLICEIFREIILLSSPIELYGFSFEGRYSISDTYRQ</sequence>
<proteinExistence type="predicted"/>
<organism evidence="1 2">
    <name type="scientific">Fontibacillus solani</name>
    <dbReference type="NCBI Taxonomy" id="1572857"/>
    <lineage>
        <taxon>Bacteria</taxon>
        <taxon>Bacillati</taxon>
        <taxon>Bacillota</taxon>
        <taxon>Bacilli</taxon>
        <taxon>Bacillales</taxon>
        <taxon>Paenibacillaceae</taxon>
        <taxon>Fontibacillus</taxon>
    </lineage>
</organism>
<evidence type="ECO:0000313" key="1">
    <source>
        <dbReference type="EMBL" id="MBA9085756.1"/>
    </source>
</evidence>
<reference evidence="1 2" key="1">
    <citation type="submission" date="2020-08" db="EMBL/GenBank/DDBJ databases">
        <title>Genomic Encyclopedia of Type Strains, Phase III (KMG-III): the genomes of soil and plant-associated and newly described type strains.</title>
        <authorList>
            <person name="Whitman W."/>
        </authorList>
    </citation>
    <scope>NUCLEOTIDE SEQUENCE [LARGE SCALE GENOMIC DNA]</scope>
    <source>
        <strain evidence="1 2">CECT 8693</strain>
    </source>
</reference>
<dbReference type="EMBL" id="JACJIP010000012">
    <property type="protein sequence ID" value="MBA9085756.1"/>
    <property type="molecule type" value="Genomic_DNA"/>
</dbReference>
<protein>
    <submittedName>
        <fullName evidence="1">Uncharacterized protein</fullName>
    </submittedName>
</protein>
<accession>A0A7W3ST25</accession>
<dbReference type="Proteomes" id="UP000567067">
    <property type="component" value="Unassembled WGS sequence"/>
</dbReference>
<comment type="caution">
    <text evidence="1">The sequence shown here is derived from an EMBL/GenBank/DDBJ whole genome shotgun (WGS) entry which is preliminary data.</text>
</comment>